<protein>
    <submittedName>
        <fullName evidence="1">Uncharacterized protein</fullName>
    </submittedName>
</protein>
<name>A0A7U6FS97_VIBAN</name>
<dbReference type="AlphaFoldDB" id="A0A7U6FS97"/>
<reference evidence="1 2" key="1">
    <citation type="submission" date="2018-12" db="EMBL/GenBank/DDBJ databases">
        <title>Characterization and Draft Genome of Vibrio anguillarum J360 Marine Pathogen Isolated from an Outbreak in Lumpfish (Cyclopterus lumpus).</title>
        <authorList>
            <person name="Vasquez J.I."/>
            <person name="Cao T."/>
            <person name="Chakraborty S."/>
            <person name="Gnanagobal H."/>
            <person name="Wescot J."/>
            <person name="Boyce D."/>
            <person name="Santander J."/>
        </authorList>
    </citation>
    <scope>NUCLEOTIDE SEQUENCE [LARGE SCALE GENOMIC DNA]</scope>
    <source>
        <strain evidence="1 2">J360</strain>
    </source>
</reference>
<sequence>MINIATNIRELNNISPAPFSEELIICESDYVKDKGIYLYPDSEKIQGDVPLDRIIGHSQIYDEMKWGDCLQGRYLKRIDRCLQELQENPEYYLSCSEKSGLSFIKIENDYFIVSGKHRTVVARFLAHFNADTFREHTPLRNVTIHQKRVDYDFMSFSREVEELKVIYPNLNFVMTYTSKNDANCLSVHSNRYHLPSGYYTRGELAECIHYFKNPSIKRKLESEKTHRFISFKNCFRSLLD</sequence>
<dbReference type="RefSeq" id="WP_116285143.1">
    <property type="nucleotide sequence ID" value="NZ_CP034672.1"/>
</dbReference>
<evidence type="ECO:0000313" key="1">
    <source>
        <dbReference type="EMBL" id="AZS26310.1"/>
    </source>
</evidence>
<gene>
    <name evidence="1" type="ORF">DYL72_15490</name>
</gene>
<organism evidence="1 2">
    <name type="scientific">Vibrio anguillarum</name>
    <name type="common">Listonella anguillarum</name>
    <dbReference type="NCBI Taxonomy" id="55601"/>
    <lineage>
        <taxon>Bacteria</taxon>
        <taxon>Pseudomonadati</taxon>
        <taxon>Pseudomonadota</taxon>
        <taxon>Gammaproteobacteria</taxon>
        <taxon>Vibrionales</taxon>
        <taxon>Vibrionaceae</taxon>
        <taxon>Vibrio</taxon>
    </lineage>
</organism>
<evidence type="ECO:0000313" key="2">
    <source>
        <dbReference type="Proteomes" id="UP000256923"/>
    </source>
</evidence>
<dbReference type="EMBL" id="CP034672">
    <property type="protein sequence ID" value="AZS26310.1"/>
    <property type="molecule type" value="Genomic_DNA"/>
</dbReference>
<accession>A0A7U6FS97</accession>
<dbReference type="Proteomes" id="UP000256923">
    <property type="component" value="Chromosome 1"/>
</dbReference>
<proteinExistence type="predicted"/>